<evidence type="ECO:0000313" key="5">
    <source>
        <dbReference type="EMBL" id="CEP25711.1"/>
    </source>
</evidence>
<reference evidence="5" key="1">
    <citation type="submission" date="2014-08" db="EMBL/GenBank/DDBJ databases">
        <authorList>
            <person name="Falentin Helene"/>
        </authorList>
    </citation>
    <scope>NUCLEOTIDE SEQUENCE</scope>
</reference>
<gene>
    <name evidence="5" type="ORF">PFCIRM138_10795</name>
</gene>
<keyword evidence="1" id="KW-0540">Nuclease</keyword>
<dbReference type="PANTHER" id="PTHR30231">
    <property type="entry name" value="DNA POLYMERASE III SUBUNIT EPSILON"/>
    <property type="match status" value="1"/>
</dbReference>
<accession>A0A068VX21</accession>
<dbReference type="FunFam" id="3.30.420.10:FF:000045">
    <property type="entry name" value="3'-5' exonuclease DinG"/>
    <property type="match status" value="1"/>
</dbReference>
<dbReference type="GeneID" id="61223033"/>
<keyword evidence="3 5" id="KW-0269">Exonuclease</keyword>
<name>A0A068VX21_PROFF</name>
<dbReference type="GO" id="GO:0008408">
    <property type="term" value="F:3'-5' exonuclease activity"/>
    <property type="evidence" value="ECO:0007669"/>
    <property type="project" value="TreeGrafter"/>
</dbReference>
<evidence type="ECO:0000259" key="4">
    <source>
        <dbReference type="SMART" id="SM00479"/>
    </source>
</evidence>
<dbReference type="NCBIfam" id="TIGR00573">
    <property type="entry name" value="dnaq"/>
    <property type="match status" value="1"/>
</dbReference>
<dbReference type="CDD" id="cd06127">
    <property type="entry name" value="DEDDh"/>
    <property type="match status" value="1"/>
</dbReference>
<dbReference type="PANTHER" id="PTHR30231:SF4">
    <property type="entry name" value="PROTEIN NEN2"/>
    <property type="match status" value="1"/>
</dbReference>
<dbReference type="GO" id="GO:0003677">
    <property type="term" value="F:DNA binding"/>
    <property type="evidence" value="ECO:0007669"/>
    <property type="project" value="InterPro"/>
</dbReference>
<dbReference type="InterPro" id="IPR013520">
    <property type="entry name" value="Ribonucl_H"/>
</dbReference>
<dbReference type="Gene3D" id="3.30.420.10">
    <property type="entry name" value="Ribonuclease H-like superfamily/Ribonuclease H"/>
    <property type="match status" value="1"/>
</dbReference>
<evidence type="ECO:0000256" key="1">
    <source>
        <dbReference type="ARBA" id="ARBA00022722"/>
    </source>
</evidence>
<dbReference type="GO" id="GO:0006260">
    <property type="term" value="P:DNA replication"/>
    <property type="evidence" value="ECO:0007669"/>
    <property type="project" value="InterPro"/>
</dbReference>
<feature type="domain" description="Exonuclease" evidence="4">
    <location>
        <begin position="3"/>
        <end position="170"/>
    </location>
</feature>
<dbReference type="RefSeq" id="WP_013160096.1">
    <property type="nucleotide sequence ID" value="NZ_CP010341.1"/>
</dbReference>
<dbReference type="InterPro" id="IPR006054">
    <property type="entry name" value="DnaQ"/>
</dbReference>
<dbReference type="InterPro" id="IPR036397">
    <property type="entry name" value="RNaseH_sf"/>
</dbReference>
<dbReference type="GO" id="GO:0003887">
    <property type="term" value="F:DNA-directed DNA polymerase activity"/>
    <property type="evidence" value="ECO:0007669"/>
    <property type="project" value="InterPro"/>
</dbReference>
<dbReference type="Pfam" id="PF00929">
    <property type="entry name" value="RNase_T"/>
    <property type="match status" value="1"/>
</dbReference>
<organism evidence="5">
    <name type="scientific">Propionibacterium freudenreichii subsp. freudenreichii</name>
    <dbReference type="NCBI Taxonomy" id="66712"/>
    <lineage>
        <taxon>Bacteria</taxon>
        <taxon>Bacillati</taxon>
        <taxon>Actinomycetota</taxon>
        <taxon>Actinomycetes</taxon>
        <taxon>Propionibacteriales</taxon>
        <taxon>Propionibacteriaceae</taxon>
        <taxon>Propionibacterium</taxon>
    </lineage>
</organism>
<dbReference type="SUPFAM" id="SSF53098">
    <property type="entry name" value="Ribonuclease H-like"/>
    <property type="match status" value="1"/>
</dbReference>
<keyword evidence="2" id="KW-0378">Hydrolase</keyword>
<proteinExistence type="predicted"/>
<protein>
    <submittedName>
        <fullName evidence="5">Exonuclease</fullName>
    </submittedName>
</protein>
<dbReference type="SMART" id="SM00479">
    <property type="entry name" value="EXOIII"/>
    <property type="match status" value="1"/>
</dbReference>
<dbReference type="InterPro" id="IPR012337">
    <property type="entry name" value="RNaseH-like_sf"/>
</dbReference>
<sequence length="203" mass="22350">MAGYAVLDLETTGFSPARGDRIIEIGLVRLDPQGHVDDEWSTLVNPRRTVRATRVHHITSADVAAAPTMAELAPGLVDKLRDRVVVAHNSSFDVGFLTAELRTAGMTIPPEPIPSVCTMRQSTRFLHARSRRLVDCCEAAGVSLRDAHSALGDARATAELFGHYLRAAGGELPWQDVVDRARRYPWPQALFVEPQTHLVQRPE</sequence>
<dbReference type="EMBL" id="LM676381">
    <property type="protein sequence ID" value="CEP25711.1"/>
    <property type="molecule type" value="Genomic_DNA"/>
</dbReference>
<dbReference type="AlphaFoldDB" id="A0A068VX21"/>
<evidence type="ECO:0000256" key="2">
    <source>
        <dbReference type="ARBA" id="ARBA00022801"/>
    </source>
</evidence>
<evidence type="ECO:0000256" key="3">
    <source>
        <dbReference type="ARBA" id="ARBA00022839"/>
    </source>
</evidence>